<feature type="domain" description="Apple" evidence="2">
    <location>
        <begin position="22"/>
        <end position="58"/>
    </location>
</feature>
<feature type="non-terminal residue" evidence="3">
    <location>
        <position position="61"/>
    </location>
</feature>
<name>A0A024UC37_9STRA</name>
<evidence type="ECO:0000256" key="1">
    <source>
        <dbReference type="SAM" id="SignalP"/>
    </source>
</evidence>
<dbReference type="EMBL" id="KI913959">
    <property type="protein sequence ID" value="ETW03775.1"/>
    <property type="molecule type" value="Genomic_DNA"/>
</dbReference>
<dbReference type="AlphaFoldDB" id="A0A024UC37"/>
<evidence type="ECO:0000259" key="2">
    <source>
        <dbReference type="Pfam" id="PF14295"/>
    </source>
</evidence>
<protein>
    <recommendedName>
        <fullName evidence="2">Apple domain-containing protein</fullName>
    </recommendedName>
</protein>
<dbReference type="RefSeq" id="XP_008868004.1">
    <property type="nucleotide sequence ID" value="XM_008869782.1"/>
</dbReference>
<evidence type="ECO:0000313" key="3">
    <source>
        <dbReference type="EMBL" id="ETW03775.1"/>
    </source>
</evidence>
<sequence>MAALLLVTASAQTTCSAIEENTDYAGNDLKQTKRSSATNCCADCGNTPGCTVYSWEKSGTS</sequence>
<feature type="signal peptide" evidence="1">
    <location>
        <begin position="1"/>
        <end position="17"/>
    </location>
</feature>
<accession>A0A024UC37</accession>
<dbReference type="InterPro" id="IPR003609">
    <property type="entry name" value="Pan_app"/>
</dbReference>
<dbReference type="GeneID" id="20082191"/>
<reference evidence="3" key="1">
    <citation type="submission" date="2013-12" db="EMBL/GenBank/DDBJ databases">
        <title>The Genome Sequence of Aphanomyces invadans NJM9701.</title>
        <authorList>
            <consortium name="The Broad Institute Genomics Platform"/>
            <person name="Russ C."/>
            <person name="Tyler B."/>
            <person name="van West P."/>
            <person name="Dieguez-Uribeondo J."/>
            <person name="Young S.K."/>
            <person name="Zeng Q."/>
            <person name="Gargeya S."/>
            <person name="Fitzgerald M."/>
            <person name="Abouelleil A."/>
            <person name="Alvarado L."/>
            <person name="Chapman S.B."/>
            <person name="Gainer-Dewar J."/>
            <person name="Goldberg J."/>
            <person name="Griggs A."/>
            <person name="Gujja S."/>
            <person name="Hansen M."/>
            <person name="Howarth C."/>
            <person name="Imamovic A."/>
            <person name="Ireland A."/>
            <person name="Larimer J."/>
            <person name="McCowan C."/>
            <person name="Murphy C."/>
            <person name="Pearson M."/>
            <person name="Poon T.W."/>
            <person name="Priest M."/>
            <person name="Roberts A."/>
            <person name="Saif S."/>
            <person name="Shea T."/>
            <person name="Sykes S."/>
            <person name="Wortman J."/>
            <person name="Nusbaum C."/>
            <person name="Birren B."/>
        </authorList>
    </citation>
    <scope>NUCLEOTIDE SEQUENCE [LARGE SCALE GENOMIC DNA]</scope>
    <source>
        <strain evidence="3">NJM9701</strain>
    </source>
</reference>
<dbReference type="OrthoDB" id="78172at2759"/>
<dbReference type="Gene3D" id="3.50.4.10">
    <property type="entry name" value="Hepatocyte Growth Factor"/>
    <property type="match status" value="1"/>
</dbReference>
<feature type="chain" id="PRO_5001534994" description="Apple domain-containing protein" evidence="1">
    <location>
        <begin position="18"/>
        <end position="61"/>
    </location>
</feature>
<dbReference type="Pfam" id="PF14295">
    <property type="entry name" value="PAN_4"/>
    <property type="match status" value="1"/>
</dbReference>
<organism evidence="3">
    <name type="scientific">Aphanomyces invadans</name>
    <dbReference type="NCBI Taxonomy" id="157072"/>
    <lineage>
        <taxon>Eukaryota</taxon>
        <taxon>Sar</taxon>
        <taxon>Stramenopiles</taxon>
        <taxon>Oomycota</taxon>
        <taxon>Saprolegniomycetes</taxon>
        <taxon>Saprolegniales</taxon>
        <taxon>Verrucalvaceae</taxon>
        <taxon>Aphanomyces</taxon>
    </lineage>
</organism>
<keyword evidence="1" id="KW-0732">Signal</keyword>
<proteinExistence type="predicted"/>
<gene>
    <name evidence="3" type="ORF">H310_05141</name>
</gene>
<dbReference type="VEuPathDB" id="FungiDB:H310_05141"/>